<dbReference type="InterPro" id="IPR036250">
    <property type="entry name" value="AcylCo_DH-like_C"/>
</dbReference>
<dbReference type="Gene3D" id="2.40.110.10">
    <property type="entry name" value="Butyryl-CoA Dehydrogenase, subunit A, domain 2"/>
    <property type="match status" value="1"/>
</dbReference>
<dbReference type="PROSITE" id="PS00073">
    <property type="entry name" value="ACYL_COA_DH_2"/>
    <property type="match status" value="1"/>
</dbReference>
<dbReference type="InterPro" id="IPR006091">
    <property type="entry name" value="Acyl-CoA_Oxase/DH_mid-dom"/>
</dbReference>
<proteinExistence type="inferred from homology"/>
<dbReference type="Pfam" id="PF02771">
    <property type="entry name" value="Acyl-CoA_dh_N"/>
    <property type="match status" value="1"/>
</dbReference>
<feature type="domain" description="Acyl-CoA dehydrogenase/oxidase N-terminal" evidence="9">
    <location>
        <begin position="6"/>
        <end position="118"/>
    </location>
</feature>
<evidence type="ECO:0000256" key="6">
    <source>
        <dbReference type="RuleBase" id="RU362125"/>
    </source>
</evidence>
<dbReference type="InterPro" id="IPR009075">
    <property type="entry name" value="AcylCo_DH/oxidase_C"/>
</dbReference>
<dbReference type="FunFam" id="1.20.140.10:FF:000004">
    <property type="entry name" value="Acyl-CoA dehydrogenase FadE25"/>
    <property type="match status" value="1"/>
</dbReference>
<dbReference type="GO" id="GO:0003995">
    <property type="term" value="F:acyl-CoA dehydrogenase activity"/>
    <property type="evidence" value="ECO:0007669"/>
    <property type="project" value="InterPro"/>
</dbReference>
<dbReference type="FunFam" id="2.40.110.10:FF:000001">
    <property type="entry name" value="Acyl-CoA dehydrogenase, mitochondrial"/>
    <property type="match status" value="1"/>
</dbReference>
<keyword evidence="4 6" id="KW-0274">FAD</keyword>
<dbReference type="Gene3D" id="1.20.140.10">
    <property type="entry name" value="Butyryl-CoA Dehydrogenase, subunit A, domain 3"/>
    <property type="match status" value="1"/>
</dbReference>
<dbReference type="Pfam" id="PF02770">
    <property type="entry name" value="Acyl-CoA_dh_M"/>
    <property type="match status" value="1"/>
</dbReference>
<keyword evidence="5 6" id="KW-0560">Oxidoreductase</keyword>
<evidence type="ECO:0000256" key="1">
    <source>
        <dbReference type="ARBA" id="ARBA00001974"/>
    </source>
</evidence>
<dbReference type="RefSeq" id="WP_270454094.1">
    <property type="nucleotide sequence ID" value="NZ_JADPIE010000004.1"/>
</dbReference>
<name>A0A931F6P2_9FIRM</name>
<keyword evidence="11" id="KW-1185">Reference proteome</keyword>
<dbReference type="FunFam" id="1.10.540.10:FF:000002">
    <property type="entry name" value="Acyl-CoA dehydrogenase FadE19"/>
    <property type="match status" value="1"/>
</dbReference>
<dbReference type="PIRSF" id="PIRSF016578">
    <property type="entry name" value="HsaA"/>
    <property type="match status" value="1"/>
</dbReference>
<dbReference type="Gene3D" id="1.10.540.10">
    <property type="entry name" value="Acyl-CoA dehydrogenase/oxidase, N-terminal domain"/>
    <property type="match status" value="1"/>
</dbReference>
<dbReference type="Pfam" id="PF00441">
    <property type="entry name" value="Acyl-CoA_dh_1"/>
    <property type="match status" value="1"/>
</dbReference>
<dbReference type="InterPro" id="IPR037069">
    <property type="entry name" value="AcylCoA_DH/ox_N_sf"/>
</dbReference>
<sequence>MDFNLTDTQKMIQKVVKDFAEKEVKPIAAEIDKTGEFPTDNLKKMIKSDMLGIPFPEKLGGAGGDTLSYIIAVEELSKACAVHGIILSAHTSLGCQPIYQYGNDKQKEKYLKPMLKGEKLGAFALTEADAGSDASNIQTVAEKKGDKYILNGNKIFITNAGVADTFIIFAMTDKSKGTRGISAFIVEKDYPGFTLGKKEEKMGINASDTRELIFQDCEVPAENLLGKEGQGFVIAMKTLDGGRIGVAAQALGIAERALEESVKYLGEREQFGRPIGKFQGLQWIVAEMATKIEAAKNLVYKAAKTKDEGKKFSKEAAMAKYFASETATDVANKAIQLHGGYGYMKEYPIERLLRDAKITEIYEGTTEVQKMVIANSVL</sequence>
<dbReference type="InterPro" id="IPR013786">
    <property type="entry name" value="AcylCoA_DH/ox_N"/>
</dbReference>
<evidence type="ECO:0000256" key="4">
    <source>
        <dbReference type="ARBA" id="ARBA00022827"/>
    </source>
</evidence>
<evidence type="ECO:0000256" key="2">
    <source>
        <dbReference type="ARBA" id="ARBA00009347"/>
    </source>
</evidence>
<evidence type="ECO:0000256" key="3">
    <source>
        <dbReference type="ARBA" id="ARBA00022630"/>
    </source>
</evidence>
<reference evidence="10" key="1">
    <citation type="submission" date="2020-11" db="EMBL/GenBank/DDBJ databases">
        <title>Halonatronomonas betainensis gen. nov., sp. nov. a novel haloalkaliphilic representative of the family Halanaerobiacae capable of betaine degradation.</title>
        <authorList>
            <person name="Boltyanskaya Y."/>
            <person name="Kevbrin V."/>
            <person name="Detkova E."/>
            <person name="Grouzdev D.S."/>
            <person name="Koziaeva V."/>
            <person name="Zhilina T."/>
        </authorList>
    </citation>
    <scope>NUCLEOTIDE SEQUENCE</scope>
    <source>
        <strain evidence="10">Z-7014</strain>
    </source>
</reference>
<dbReference type="InterPro" id="IPR006089">
    <property type="entry name" value="Acyl-CoA_DH_CS"/>
</dbReference>
<organism evidence="10 11">
    <name type="scientific">Halonatronomonas betaini</name>
    <dbReference type="NCBI Taxonomy" id="2778430"/>
    <lineage>
        <taxon>Bacteria</taxon>
        <taxon>Bacillati</taxon>
        <taxon>Bacillota</taxon>
        <taxon>Clostridia</taxon>
        <taxon>Halanaerobiales</taxon>
        <taxon>Halarsenatibacteraceae</taxon>
        <taxon>Halonatronomonas</taxon>
    </lineage>
</organism>
<dbReference type="InterPro" id="IPR009100">
    <property type="entry name" value="AcylCoA_DH/oxidase_NM_dom_sf"/>
</dbReference>
<dbReference type="CDD" id="cd01158">
    <property type="entry name" value="SCAD_SBCAD"/>
    <property type="match status" value="1"/>
</dbReference>
<evidence type="ECO:0000259" key="9">
    <source>
        <dbReference type="Pfam" id="PF02771"/>
    </source>
</evidence>
<gene>
    <name evidence="10" type="ORF">I0Q91_08630</name>
</gene>
<feature type="domain" description="Acyl-CoA oxidase/dehydrogenase middle" evidence="8">
    <location>
        <begin position="122"/>
        <end position="217"/>
    </location>
</feature>
<comment type="cofactor">
    <cofactor evidence="1 6">
        <name>FAD</name>
        <dbReference type="ChEBI" id="CHEBI:57692"/>
    </cofactor>
</comment>
<keyword evidence="3 6" id="KW-0285">Flavoprotein</keyword>
<evidence type="ECO:0000313" key="10">
    <source>
        <dbReference type="EMBL" id="MBF8437140.1"/>
    </source>
</evidence>
<dbReference type="AlphaFoldDB" id="A0A931F6P2"/>
<evidence type="ECO:0000259" key="8">
    <source>
        <dbReference type="Pfam" id="PF02770"/>
    </source>
</evidence>
<dbReference type="PANTHER" id="PTHR43884:SF12">
    <property type="entry name" value="ISOVALERYL-COA DEHYDROGENASE, MITOCHONDRIAL-RELATED"/>
    <property type="match status" value="1"/>
</dbReference>
<accession>A0A931F6P2</accession>
<dbReference type="EMBL" id="JADPIE010000004">
    <property type="protein sequence ID" value="MBF8437140.1"/>
    <property type="molecule type" value="Genomic_DNA"/>
</dbReference>
<dbReference type="PANTHER" id="PTHR43884">
    <property type="entry name" value="ACYL-COA DEHYDROGENASE"/>
    <property type="match status" value="1"/>
</dbReference>
<feature type="domain" description="Acyl-CoA dehydrogenase/oxidase C-terminal" evidence="7">
    <location>
        <begin position="229"/>
        <end position="377"/>
    </location>
</feature>
<dbReference type="GO" id="GO:0050660">
    <property type="term" value="F:flavin adenine dinucleotide binding"/>
    <property type="evidence" value="ECO:0007669"/>
    <property type="project" value="InterPro"/>
</dbReference>
<dbReference type="SUPFAM" id="SSF56645">
    <property type="entry name" value="Acyl-CoA dehydrogenase NM domain-like"/>
    <property type="match status" value="1"/>
</dbReference>
<protein>
    <submittedName>
        <fullName evidence="10">Acyl-CoA dehydrogenase</fullName>
    </submittedName>
</protein>
<dbReference type="SUPFAM" id="SSF47203">
    <property type="entry name" value="Acyl-CoA dehydrogenase C-terminal domain-like"/>
    <property type="match status" value="1"/>
</dbReference>
<evidence type="ECO:0000313" key="11">
    <source>
        <dbReference type="Proteomes" id="UP000621436"/>
    </source>
</evidence>
<dbReference type="Proteomes" id="UP000621436">
    <property type="component" value="Unassembled WGS sequence"/>
</dbReference>
<evidence type="ECO:0000256" key="5">
    <source>
        <dbReference type="ARBA" id="ARBA00023002"/>
    </source>
</evidence>
<evidence type="ECO:0000259" key="7">
    <source>
        <dbReference type="Pfam" id="PF00441"/>
    </source>
</evidence>
<comment type="similarity">
    <text evidence="2 6">Belongs to the acyl-CoA dehydrogenase family.</text>
</comment>
<dbReference type="InterPro" id="IPR046373">
    <property type="entry name" value="Acyl-CoA_Oxase/DH_mid-dom_sf"/>
</dbReference>
<comment type="caution">
    <text evidence="10">The sequence shown here is derived from an EMBL/GenBank/DDBJ whole genome shotgun (WGS) entry which is preliminary data.</text>
</comment>